<dbReference type="RefSeq" id="WP_092664615.1">
    <property type="nucleotide sequence ID" value="NZ_FOCX01000052.1"/>
</dbReference>
<evidence type="ECO:0000313" key="3">
    <source>
        <dbReference type="Proteomes" id="UP000198775"/>
    </source>
</evidence>
<feature type="region of interest" description="Disordered" evidence="1">
    <location>
        <begin position="1"/>
        <end position="36"/>
    </location>
</feature>
<proteinExistence type="predicted"/>
<dbReference type="OrthoDB" id="199604at2157"/>
<dbReference type="Proteomes" id="UP000198775">
    <property type="component" value="Unassembled WGS sequence"/>
</dbReference>
<feature type="compositionally biased region" description="Basic and acidic residues" evidence="1">
    <location>
        <begin position="23"/>
        <end position="36"/>
    </location>
</feature>
<keyword evidence="3" id="KW-1185">Reference proteome</keyword>
<dbReference type="AlphaFoldDB" id="A0A1H8W9V0"/>
<sequence>MSSSGEEASTAVGGEDVAGGEPQSEKYELPDNVDRTRVVTEPGVRVVDREDDDPDRDTAVVINAPPSTCEEWDAYYDRHEDGWVSVAEDNPDYDPDAPVVVIAFLPDLEDSNSDILPIENAVSLNSLEISYYSFPPGRLKIVDIPDHVEIGNESNGEASAADESEKEADSESDAEPAEPDGEDESEEPPEWELSEEFEALRDRLAESATVEVDHTEDGPVLAVEKLGTSYRIQEDGTITGDGALRDRLNPLVDEYL</sequence>
<feature type="region of interest" description="Disordered" evidence="1">
    <location>
        <begin position="150"/>
        <end position="193"/>
    </location>
</feature>
<evidence type="ECO:0000313" key="2">
    <source>
        <dbReference type="EMBL" id="SEP24177.1"/>
    </source>
</evidence>
<gene>
    <name evidence="2" type="ORF">SAMN05216388_10528</name>
</gene>
<feature type="compositionally biased region" description="Acidic residues" evidence="1">
    <location>
        <begin position="160"/>
        <end position="193"/>
    </location>
</feature>
<dbReference type="EMBL" id="FOCX01000052">
    <property type="protein sequence ID" value="SEP24177.1"/>
    <property type="molecule type" value="Genomic_DNA"/>
</dbReference>
<accession>A0A1H8W9V0</accession>
<evidence type="ECO:0000256" key="1">
    <source>
        <dbReference type="SAM" id="MobiDB-lite"/>
    </source>
</evidence>
<reference evidence="3" key="1">
    <citation type="submission" date="2016-10" db="EMBL/GenBank/DDBJ databases">
        <authorList>
            <person name="Varghese N."/>
            <person name="Submissions S."/>
        </authorList>
    </citation>
    <scope>NUCLEOTIDE SEQUENCE [LARGE SCALE GENOMIC DNA]</scope>
    <source>
        <strain evidence="3">IBRC-M 10043</strain>
    </source>
</reference>
<organism evidence="2 3">
    <name type="scientific">Halorientalis persicus</name>
    <dbReference type="NCBI Taxonomy" id="1367881"/>
    <lineage>
        <taxon>Archaea</taxon>
        <taxon>Methanobacteriati</taxon>
        <taxon>Methanobacteriota</taxon>
        <taxon>Stenosarchaea group</taxon>
        <taxon>Halobacteria</taxon>
        <taxon>Halobacteriales</taxon>
        <taxon>Haloarculaceae</taxon>
        <taxon>Halorientalis</taxon>
    </lineage>
</organism>
<protein>
    <submittedName>
        <fullName evidence="2">Uncharacterized protein</fullName>
    </submittedName>
</protein>
<name>A0A1H8W9V0_9EURY</name>